<keyword evidence="2" id="KW-1185">Reference proteome</keyword>
<dbReference type="EMBL" id="CZPT02001585">
    <property type="protein sequence ID" value="SCU71149.1"/>
    <property type="molecule type" value="Genomic_DNA"/>
</dbReference>
<reference evidence="1" key="1">
    <citation type="submission" date="2016-09" db="EMBL/GenBank/DDBJ databases">
        <authorList>
            <person name="Hebert L."/>
            <person name="Moumen B."/>
        </authorList>
    </citation>
    <scope>NUCLEOTIDE SEQUENCE [LARGE SCALE GENOMIC DNA]</scope>
    <source>
        <strain evidence="1">OVI</strain>
    </source>
</reference>
<proteinExistence type="predicted"/>
<accession>A0A1G4IFJ0</accession>
<dbReference type="RefSeq" id="XP_067081856.1">
    <property type="nucleotide sequence ID" value="XM_067225755.1"/>
</dbReference>
<dbReference type="VEuPathDB" id="TriTrypDB:TEOVI_000272900"/>
<evidence type="ECO:0000313" key="1">
    <source>
        <dbReference type="EMBL" id="SCU71149.1"/>
    </source>
</evidence>
<gene>
    <name evidence="1" type="ORF">TEOVI_000272900</name>
</gene>
<organism evidence="1 2">
    <name type="scientific">Trypanosoma equiperdum</name>
    <dbReference type="NCBI Taxonomy" id="5694"/>
    <lineage>
        <taxon>Eukaryota</taxon>
        <taxon>Discoba</taxon>
        <taxon>Euglenozoa</taxon>
        <taxon>Kinetoplastea</taxon>
        <taxon>Metakinetoplastina</taxon>
        <taxon>Trypanosomatida</taxon>
        <taxon>Trypanosomatidae</taxon>
        <taxon>Trypanosoma</taxon>
    </lineage>
</organism>
<dbReference type="Proteomes" id="UP000195570">
    <property type="component" value="Unassembled WGS sequence"/>
</dbReference>
<comment type="caution">
    <text evidence="1">The sequence shown here is derived from an EMBL/GenBank/DDBJ whole genome shotgun (WGS) entry which is preliminary data.</text>
</comment>
<dbReference type="GeneID" id="92376669"/>
<dbReference type="AlphaFoldDB" id="A0A1G4IFJ0"/>
<evidence type="ECO:0000313" key="2">
    <source>
        <dbReference type="Proteomes" id="UP000195570"/>
    </source>
</evidence>
<name>A0A1G4IFJ0_TRYEQ</name>
<sequence length="165" mass="18465">MALEGSTPEAFSLYALPTFRITNSWAQQTRTGLFQPPELSTSPARFDSGDCSSSNGANSAPFAASRNECYLVSRCNFGPDGELLLRKGDRSLESIMNMIINEIGKEQDAFATQREGNLVLERELRQVQQGRRDAELELHKTEALLFCVKSIVKEQQNLLNELRHV</sequence>
<protein>
    <submittedName>
        <fullName evidence="1">Uncharacterized protein</fullName>
    </submittedName>
</protein>